<organism evidence="3 4">
    <name type="scientific">Ruminococcus albus</name>
    <dbReference type="NCBI Taxonomy" id="1264"/>
    <lineage>
        <taxon>Bacteria</taxon>
        <taxon>Bacillati</taxon>
        <taxon>Bacillota</taxon>
        <taxon>Clostridia</taxon>
        <taxon>Eubacteriales</taxon>
        <taxon>Oscillospiraceae</taxon>
        <taxon>Ruminococcus</taxon>
    </lineage>
</organism>
<dbReference type="AlphaFoldDB" id="A0A1H7QFW6"/>
<dbReference type="EMBL" id="FOAT01000037">
    <property type="protein sequence ID" value="SEL46648.1"/>
    <property type="molecule type" value="Genomic_DNA"/>
</dbReference>
<sequence length="436" mass="50575">MHIKRTISGRIDKGSIGHNNRKFIAPNVDKNRTHENITLIKKDIQSVYHELFDKALDEYNAKQKRKDRRIKNYYEHINRSKQEKPFYELIFQIGNTEDTHCGTPEATLATKALTDFIKEFQERNPHIRVFNAVIHLDEETPHIHIDFVPFATDQKRGLSTRNSLSKALEQQGFVSEGKNVTCTKKWIEHEKEMLAEVMKSYGIEWEQLGTHEQHMDVLDYKKKMRAQEIRLLENKVECTQHQLESTEKVLRDADETLARLDTEYAEKSEAIEKLGAEIETKSAELESTTEQLTINHQLLQATTDKISQINDIDSINIKHTVLGNKVTLSAVDYEGVVSLAKKEIVAEHDTAEKETTISRLTEQVHELQAKQIKWRGERSALKRTIDKLQSQVRGLTNELATFKAKYDKVMQFIENLGLKEKLDNFLHPINTKKHKR</sequence>
<reference evidence="3 4" key="1">
    <citation type="submission" date="2016-10" db="EMBL/GenBank/DDBJ databases">
        <authorList>
            <person name="de Groot N.N."/>
        </authorList>
    </citation>
    <scope>NUCLEOTIDE SEQUENCE [LARGE SCALE GENOMIC DNA]</scope>
    <source>
        <strain evidence="3 4">KH2T6</strain>
    </source>
</reference>
<accession>A0A1H7QFW6</accession>
<evidence type="ECO:0000313" key="4">
    <source>
        <dbReference type="Proteomes" id="UP000186015"/>
    </source>
</evidence>
<evidence type="ECO:0000256" key="2">
    <source>
        <dbReference type="SAM" id="Coils"/>
    </source>
</evidence>
<dbReference type="OrthoDB" id="9800759at2"/>
<feature type="coiled-coil region" evidence="2">
    <location>
        <begin position="229"/>
        <end position="291"/>
    </location>
</feature>
<evidence type="ECO:0000256" key="1">
    <source>
        <dbReference type="ARBA" id="ARBA00010657"/>
    </source>
</evidence>
<dbReference type="GO" id="GO:0003677">
    <property type="term" value="F:DNA binding"/>
    <property type="evidence" value="ECO:0007669"/>
    <property type="project" value="InterPro"/>
</dbReference>
<proteinExistence type="inferred from homology"/>
<dbReference type="RefSeq" id="WP_081350611.1">
    <property type="nucleotide sequence ID" value="NZ_FOAT01000037.1"/>
</dbReference>
<dbReference type="CDD" id="cd17242">
    <property type="entry name" value="MobM_relaxase"/>
    <property type="match status" value="1"/>
</dbReference>
<name>A0A1H7QFW6_RUMAL</name>
<dbReference type="InterPro" id="IPR001668">
    <property type="entry name" value="Mob_Pre"/>
</dbReference>
<dbReference type="Proteomes" id="UP000186015">
    <property type="component" value="Unassembled WGS sequence"/>
</dbReference>
<gene>
    <name evidence="3" type="ORF">SAMN05216469_1376</name>
</gene>
<dbReference type="GO" id="GO:0006310">
    <property type="term" value="P:DNA recombination"/>
    <property type="evidence" value="ECO:0007669"/>
    <property type="project" value="InterPro"/>
</dbReference>
<comment type="similarity">
    <text evidence="1">Belongs to the plasmid mobilization pre family.</text>
</comment>
<feature type="coiled-coil region" evidence="2">
    <location>
        <begin position="350"/>
        <end position="405"/>
    </location>
</feature>
<dbReference type="Pfam" id="PF01076">
    <property type="entry name" value="Mob_Pre"/>
    <property type="match status" value="1"/>
</dbReference>
<evidence type="ECO:0000313" key="3">
    <source>
        <dbReference type="EMBL" id="SEL46648.1"/>
    </source>
</evidence>
<keyword evidence="2" id="KW-0175">Coiled coil</keyword>
<dbReference type="Gene3D" id="3.30.930.30">
    <property type="match status" value="1"/>
</dbReference>
<protein>
    <submittedName>
        <fullName evidence="3">Plasmid recombination enzyme</fullName>
    </submittedName>
</protein>